<feature type="domain" description="PUL" evidence="1">
    <location>
        <begin position="135"/>
        <end position="367"/>
    </location>
</feature>
<dbReference type="InterPro" id="IPR015155">
    <property type="entry name" value="PFU"/>
</dbReference>
<evidence type="ECO:0000313" key="2">
    <source>
        <dbReference type="EMBL" id="RWR72323.1"/>
    </source>
</evidence>
<dbReference type="AlphaFoldDB" id="A0A3S4N3I8"/>
<gene>
    <name evidence="2" type="ORF">CKAN_00053700</name>
</gene>
<reference evidence="2 3" key="1">
    <citation type="journal article" date="2019" name="Nat. Plants">
        <title>Stout camphor tree genome fills gaps in understanding of flowering plant genome evolution.</title>
        <authorList>
            <person name="Chaw S.M."/>
            <person name="Liu Y.C."/>
            <person name="Wu Y.W."/>
            <person name="Wang H.Y."/>
            <person name="Lin C.I."/>
            <person name="Wu C.S."/>
            <person name="Ke H.M."/>
            <person name="Chang L.Y."/>
            <person name="Hsu C.Y."/>
            <person name="Yang H.T."/>
            <person name="Sudianto E."/>
            <person name="Hsu M.H."/>
            <person name="Wu K.P."/>
            <person name="Wang L.N."/>
            <person name="Leebens-Mack J.H."/>
            <person name="Tsai I.J."/>
        </authorList>
    </citation>
    <scope>NUCLEOTIDE SEQUENCE [LARGE SCALE GENOMIC DNA]</scope>
    <source>
        <strain evidence="3">cv. Chaw 1501</strain>
        <tissue evidence="2">Young leaves</tissue>
    </source>
</reference>
<dbReference type="STRING" id="337451.A0A3S4N3I8"/>
<comment type="caution">
    <text evidence="2">The sequence shown here is derived from an EMBL/GenBank/DDBJ whole genome shotgun (WGS) entry which is preliminary data.</text>
</comment>
<dbReference type="Proteomes" id="UP000283530">
    <property type="component" value="Unassembled WGS sequence"/>
</dbReference>
<dbReference type="FunFam" id="1.25.10.10:FF:000250">
    <property type="entry name" value="Phospholipase A-2-activating protein isoform A"/>
    <property type="match status" value="1"/>
</dbReference>
<dbReference type="OrthoDB" id="10265988at2759"/>
<sequence>MASIPCVIYLFELPYSTNDGQTKIVREGDNGVAYSWNSRDQKWDKIGEVVDGPEDNVNRAVLDGITRTLLLISGFSRRIFRFLIAKQVVEFILQNSGQKDFALDTSYRDPYTGSSAYIPGETSNLSGVLKKPTFKHIPKKGMLFFEVAQFDGILKKISEFNNSLLSEVGQNSVSLTELDLSRLAAIVKILKDTSHYHSTTFGRYRHCFIVIDILRMVVLHPDGASSLAKHIEDGNDMLLETFKKATEEPALPGNLLTITRLMTKYLQESIFSSMILDALSCCCSSSNKNVNLSYSTLVLNYAVLLIEKRDQEGQAQVLSAALEMLEGLVKSIAIDFDVRSIAKGAKASKEVKIAEVGADIELLINAA</sequence>
<name>A0A3S4N3I8_9MAGN</name>
<dbReference type="InterPro" id="IPR013535">
    <property type="entry name" value="PUL_dom"/>
</dbReference>
<keyword evidence="3" id="KW-1185">Reference proteome</keyword>
<dbReference type="InterPro" id="IPR011989">
    <property type="entry name" value="ARM-like"/>
</dbReference>
<dbReference type="Gene3D" id="1.25.10.10">
    <property type="entry name" value="Leucine-rich Repeat Variant"/>
    <property type="match status" value="1"/>
</dbReference>
<protein>
    <submittedName>
        <fullName evidence="2">Phospholipase A-2-activating protein isoform X1</fullName>
    </submittedName>
</protein>
<organism evidence="2 3">
    <name type="scientific">Cinnamomum micranthum f. kanehirae</name>
    <dbReference type="NCBI Taxonomy" id="337451"/>
    <lineage>
        <taxon>Eukaryota</taxon>
        <taxon>Viridiplantae</taxon>
        <taxon>Streptophyta</taxon>
        <taxon>Embryophyta</taxon>
        <taxon>Tracheophyta</taxon>
        <taxon>Spermatophyta</taxon>
        <taxon>Magnoliopsida</taxon>
        <taxon>Magnoliidae</taxon>
        <taxon>Laurales</taxon>
        <taxon>Lauraceae</taxon>
        <taxon>Cinnamomum</taxon>
    </lineage>
</organism>
<evidence type="ECO:0000259" key="1">
    <source>
        <dbReference type="PROSITE" id="PS51396"/>
    </source>
</evidence>
<dbReference type="EMBL" id="QPKB01000001">
    <property type="protein sequence ID" value="RWR72323.1"/>
    <property type="molecule type" value="Genomic_DNA"/>
</dbReference>
<accession>A0A3S4N3I8</accession>
<evidence type="ECO:0000313" key="3">
    <source>
        <dbReference type="Proteomes" id="UP000283530"/>
    </source>
</evidence>
<dbReference type="Pfam" id="PF09070">
    <property type="entry name" value="PFU"/>
    <property type="match status" value="1"/>
</dbReference>
<dbReference type="Pfam" id="PF08324">
    <property type="entry name" value="PUL"/>
    <property type="match status" value="1"/>
</dbReference>
<proteinExistence type="predicted"/>
<dbReference type="PROSITE" id="PS51396">
    <property type="entry name" value="PUL"/>
    <property type="match status" value="1"/>
</dbReference>